<evidence type="ECO:0000256" key="4">
    <source>
        <dbReference type="ARBA" id="ARBA00022989"/>
    </source>
</evidence>
<comment type="caution">
    <text evidence="8">The sequence shown here is derived from an EMBL/GenBank/DDBJ whole genome shotgun (WGS) entry which is preliminary data.</text>
</comment>
<dbReference type="InterPro" id="IPR000109">
    <property type="entry name" value="POT_fam"/>
</dbReference>
<sequence length="440" mass="49622">MSLPVTQGKTLPDAWDYRGKSAERSKSSGWSSATMILADGVFFCLCISLSGGEACERLTTLGIAVNLVTYLTETMHLGNATAANTVTNFLGTFFMLCLLGGFIADIFLGRFALFSNSNSHHHLFYFRMHHSQLTMNSLIFTDISPSQSSPQFRQLSDQFDESDPEEKSQMTNLFNWFFFFINIGSLGSVTVLVYNQDNLGREWDYGICACAIMIGLMMFLSGTKRYRLKKLVGSPLTQITAVFLTACKKRHLELPSNSSLLFEIDDASEGLNNNKKNKQRLPHSKQFFFLDRAAIRDLSVPEANKCNLATLTDVEELNLVFLLVGAGEAFTYIGQLDFFLRECPKGMKTMSTGLFLSTLSLGFFVSSVLVTIVHKVTGTKHPWLPDNLNQGRLYDFYWLLAILSCLNLVIYLVFAKWYVYKDKRIADEWIELEEAEATFH</sequence>
<feature type="transmembrane region" description="Helical" evidence="7">
    <location>
        <begin position="89"/>
        <end position="113"/>
    </location>
</feature>
<comment type="subcellular location">
    <subcellularLocation>
        <location evidence="1 6">Membrane</location>
        <topology evidence="1 6">Multi-pass membrane protein</topology>
    </subcellularLocation>
</comment>
<evidence type="ECO:0000256" key="5">
    <source>
        <dbReference type="ARBA" id="ARBA00023136"/>
    </source>
</evidence>
<evidence type="ECO:0000256" key="1">
    <source>
        <dbReference type="ARBA" id="ARBA00004141"/>
    </source>
</evidence>
<dbReference type="AlphaFoldDB" id="A0A7J9EJZ8"/>
<keyword evidence="6" id="KW-0813">Transport</keyword>
<keyword evidence="3 6" id="KW-0812">Transmembrane</keyword>
<dbReference type="PANTHER" id="PTHR11654">
    <property type="entry name" value="OLIGOPEPTIDE TRANSPORTER-RELATED"/>
    <property type="match status" value="1"/>
</dbReference>
<evidence type="ECO:0000256" key="3">
    <source>
        <dbReference type="ARBA" id="ARBA00022692"/>
    </source>
</evidence>
<dbReference type="InterPro" id="IPR036259">
    <property type="entry name" value="MFS_trans_sf"/>
</dbReference>
<keyword evidence="4 7" id="KW-1133">Transmembrane helix</keyword>
<keyword evidence="9" id="KW-1185">Reference proteome</keyword>
<dbReference type="EMBL" id="JABEZW010000008">
    <property type="protein sequence ID" value="MBA0773369.1"/>
    <property type="molecule type" value="Genomic_DNA"/>
</dbReference>
<feature type="transmembrane region" description="Helical" evidence="7">
    <location>
        <begin position="354"/>
        <end position="376"/>
    </location>
</feature>
<feature type="transmembrane region" description="Helical" evidence="7">
    <location>
        <begin position="173"/>
        <end position="191"/>
    </location>
</feature>
<feature type="transmembrane region" description="Helical" evidence="7">
    <location>
        <begin position="30"/>
        <end position="51"/>
    </location>
</feature>
<evidence type="ECO:0000313" key="9">
    <source>
        <dbReference type="Proteomes" id="UP000593568"/>
    </source>
</evidence>
<protein>
    <submittedName>
        <fullName evidence="8">Uncharacterized protein</fullName>
    </submittedName>
</protein>
<evidence type="ECO:0000256" key="7">
    <source>
        <dbReference type="SAM" id="Phobius"/>
    </source>
</evidence>
<dbReference type="Gene3D" id="1.20.1250.20">
    <property type="entry name" value="MFS general substrate transporter like domains"/>
    <property type="match status" value="3"/>
</dbReference>
<feature type="transmembrane region" description="Helical" evidence="7">
    <location>
        <begin position="203"/>
        <end position="220"/>
    </location>
</feature>
<dbReference type="Proteomes" id="UP000593568">
    <property type="component" value="Unassembled WGS sequence"/>
</dbReference>
<gene>
    <name evidence="8" type="ORF">Gotri_008647</name>
</gene>
<dbReference type="PROSITE" id="PS01023">
    <property type="entry name" value="PTR2_2"/>
    <property type="match status" value="1"/>
</dbReference>
<comment type="similarity">
    <text evidence="2 6">Belongs to the major facilitator superfamily. Proton-dependent oligopeptide transporter (POT/PTR) (TC 2.A.17) family.</text>
</comment>
<dbReference type="GO" id="GO:0006857">
    <property type="term" value="P:oligopeptide transport"/>
    <property type="evidence" value="ECO:0007669"/>
    <property type="project" value="InterPro"/>
</dbReference>
<dbReference type="SUPFAM" id="SSF103473">
    <property type="entry name" value="MFS general substrate transporter"/>
    <property type="match status" value="1"/>
</dbReference>
<dbReference type="GO" id="GO:0022857">
    <property type="term" value="F:transmembrane transporter activity"/>
    <property type="evidence" value="ECO:0007669"/>
    <property type="project" value="InterPro"/>
</dbReference>
<keyword evidence="5 7" id="KW-0472">Membrane</keyword>
<dbReference type="Pfam" id="PF00854">
    <property type="entry name" value="PTR2"/>
    <property type="match status" value="2"/>
</dbReference>
<organism evidence="8 9">
    <name type="scientific">Gossypium trilobum</name>
    <dbReference type="NCBI Taxonomy" id="34281"/>
    <lineage>
        <taxon>Eukaryota</taxon>
        <taxon>Viridiplantae</taxon>
        <taxon>Streptophyta</taxon>
        <taxon>Embryophyta</taxon>
        <taxon>Tracheophyta</taxon>
        <taxon>Spermatophyta</taxon>
        <taxon>Magnoliopsida</taxon>
        <taxon>eudicotyledons</taxon>
        <taxon>Gunneridae</taxon>
        <taxon>Pentapetalae</taxon>
        <taxon>rosids</taxon>
        <taxon>malvids</taxon>
        <taxon>Malvales</taxon>
        <taxon>Malvaceae</taxon>
        <taxon>Malvoideae</taxon>
        <taxon>Gossypium</taxon>
    </lineage>
</organism>
<dbReference type="InterPro" id="IPR018456">
    <property type="entry name" value="PTR2_symporter_CS"/>
</dbReference>
<proteinExistence type="inferred from homology"/>
<dbReference type="GO" id="GO:0016020">
    <property type="term" value="C:membrane"/>
    <property type="evidence" value="ECO:0007669"/>
    <property type="project" value="UniProtKB-SubCell"/>
</dbReference>
<evidence type="ECO:0000313" key="8">
    <source>
        <dbReference type="EMBL" id="MBA0773369.1"/>
    </source>
</evidence>
<feature type="transmembrane region" description="Helical" evidence="7">
    <location>
        <begin position="58"/>
        <end position="77"/>
    </location>
</feature>
<evidence type="ECO:0000256" key="2">
    <source>
        <dbReference type="ARBA" id="ARBA00005982"/>
    </source>
</evidence>
<accession>A0A7J9EJZ8</accession>
<reference evidence="8 9" key="1">
    <citation type="journal article" date="2019" name="Genome Biol. Evol.">
        <title>Insights into the evolution of the New World diploid cottons (Gossypium, subgenus Houzingenia) based on genome sequencing.</title>
        <authorList>
            <person name="Grover C.E."/>
            <person name="Arick M.A. 2nd"/>
            <person name="Thrash A."/>
            <person name="Conover J.L."/>
            <person name="Sanders W.S."/>
            <person name="Peterson D.G."/>
            <person name="Frelichowski J.E."/>
            <person name="Scheffler J.A."/>
            <person name="Scheffler B.E."/>
            <person name="Wendel J.F."/>
        </authorList>
    </citation>
    <scope>NUCLEOTIDE SEQUENCE [LARGE SCALE GENOMIC DNA]</scope>
    <source>
        <strain evidence="8">8</strain>
        <tissue evidence="8">Leaf</tissue>
    </source>
</reference>
<feature type="transmembrane region" description="Helical" evidence="7">
    <location>
        <begin position="396"/>
        <end position="414"/>
    </location>
</feature>
<name>A0A7J9EJZ8_9ROSI</name>
<evidence type="ECO:0000256" key="6">
    <source>
        <dbReference type="RuleBase" id="RU003755"/>
    </source>
</evidence>